<evidence type="ECO:0000259" key="2">
    <source>
        <dbReference type="Pfam" id="PF01266"/>
    </source>
</evidence>
<keyword evidence="1" id="KW-0560">Oxidoreductase</keyword>
<dbReference type="InterPro" id="IPR006076">
    <property type="entry name" value="FAD-dep_OxRdtase"/>
</dbReference>
<dbReference type="EMBL" id="CAADFS010000010">
    <property type="protein sequence ID" value="VFK41500.1"/>
    <property type="molecule type" value="Genomic_DNA"/>
</dbReference>
<name>A0A450YIU5_9GAMM</name>
<dbReference type="SUPFAM" id="SSF51905">
    <property type="entry name" value="FAD/NAD(P)-binding domain"/>
    <property type="match status" value="1"/>
</dbReference>
<reference evidence="3" key="1">
    <citation type="submission" date="2019-02" db="EMBL/GenBank/DDBJ databases">
        <authorList>
            <person name="Gruber-Vodicka R. H."/>
            <person name="Seah K. B. B."/>
        </authorList>
    </citation>
    <scope>NUCLEOTIDE SEQUENCE</scope>
    <source>
        <strain evidence="3">BECK_BZ123</strain>
    </source>
</reference>
<sequence>MNIAIIGAGLYGCHLAISLKTSGYDVDLHEMRDDIFTGASTQNSYRIHKGYHYPRFGKTREMCKEDEAEFVRHYSHLISPEKDNAKIFCVADDERTLIDYITMKLIMRGSGLPFEEVSLEELERMGFRNIEGGFKVHEAIFLVDKAKNWFRRTLIDKGVHLKLDCPMDKIEFMDESRITIAECAYDFVINCTYNQAIQHTSTRYEHYFDPCLSLVMASKKIIREPGA</sequence>
<dbReference type="Gene3D" id="3.30.9.10">
    <property type="entry name" value="D-Amino Acid Oxidase, subunit A, domain 2"/>
    <property type="match status" value="1"/>
</dbReference>
<dbReference type="InterPro" id="IPR036188">
    <property type="entry name" value="FAD/NAD-bd_sf"/>
</dbReference>
<dbReference type="GO" id="GO:0016491">
    <property type="term" value="F:oxidoreductase activity"/>
    <property type="evidence" value="ECO:0007669"/>
    <property type="project" value="UniProtKB-KW"/>
</dbReference>
<evidence type="ECO:0000256" key="1">
    <source>
        <dbReference type="ARBA" id="ARBA00023002"/>
    </source>
</evidence>
<protein>
    <submittedName>
        <fullName evidence="3">FAD dependent oxidoreductase</fullName>
    </submittedName>
</protein>
<dbReference type="Pfam" id="PF01266">
    <property type="entry name" value="DAO"/>
    <property type="match status" value="1"/>
</dbReference>
<evidence type="ECO:0000313" key="3">
    <source>
        <dbReference type="EMBL" id="VFK41500.1"/>
    </source>
</evidence>
<dbReference type="AlphaFoldDB" id="A0A450YIU5"/>
<accession>A0A450YIU5</accession>
<proteinExistence type="predicted"/>
<dbReference type="Gene3D" id="3.50.50.60">
    <property type="entry name" value="FAD/NAD(P)-binding domain"/>
    <property type="match status" value="1"/>
</dbReference>
<feature type="domain" description="FAD dependent oxidoreductase" evidence="2">
    <location>
        <begin position="3"/>
        <end position="192"/>
    </location>
</feature>
<gene>
    <name evidence="3" type="ORF">BECKTC1821D_GA0114238_101048</name>
</gene>
<organism evidence="3">
    <name type="scientific">Candidatus Kentrum sp. TC</name>
    <dbReference type="NCBI Taxonomy" id="2126339"/>
    <lineage>
        <taxon>Bacteria</taxon>
        <taxon>Pseudomonadati</taxon>
        <taxon>Pseudomonadota</taxon>
        <taxon>Gammaproteobacteria</taxon>
        <taxon>Candidatus Kentrum</taxon>
    </lineage>
</organism>